<gene>
    <name evidence="3" type="ORF">AQPW35_41970</name>
</gene>
<dbReference type="InterPro" id="IPR054653">
    <property type="entry name" value="EpsI_type_B_pred"/>
</dbReference>
<dbReference type="NCBIfam" id="TIGR02914">
    <property type="entry name" value="EpsI_fam"/>
    <property type="match status" value="1"/>
</dbReference>
<dbReference type="NCBIfam" id="NF045609">
    <property type="entry name" value="EpsI_type_B"/>
    <property type="match status" value="1"/>
</dbReference>
<dbReference type="EMBL" id="BJCL01000013">
    <property type="protein sequence ID" value="GCL65116.1"/>
    <property type="molecule type" value="Genomic_DNA"/>
</dbReference>
<proteinExistence type="predicted"/>
<sequence>MMTSVRWRALLVALLMVASAGAAVFGRPTKHMADQIGMPNLEAMFPKAFGEWRVDTSMPVVLPSPDVQALLDKIYNQVLSRSYVNAKGERIMLSVAYGGDQSDGTSAHRPEVCYPAQGFAITANKLQTLPVGGRQLPVRQLMSKLGPRNEPITYWVVVGGDVVTTGIGQKLAQMRYGVRGIVADGMLMRVSNIEADMAKGHQLQARFITDLAGQMDAASASRVFGKVGS</sequence>
<evidence type="ECO:0000313" key="3">
    <source>
        <dbReference type="EMBL" id="GCL65116.1"/>
    </source>
</evidence>
<dbReference type="Pfam" id="PF11984">
    <property type="entry name" value="DUF3485"/>
    <property type="match status" value="1"/>
</dbReference>
<protein>
    <recommendedName>
        <fullName evidence="2">Methanolan biosynthesis EpsI domain-containing protein</fullName>
    </recommendedName>
</protein>
<accession>A0A480AW50</accession>
<organism evidence="3 4">
    <name type="scientific">Pseudaquabacterium pictum</name>
    <dbReference type="NCBI Taxonomy" id="2315236"/>
    <lineage>
        <taxon>Bacteria</taxon>
        <taxon>Pseudomonadati</taxon>
        <taxon>Pseudomonadota</taxon>
        <taxon>Betaproteobacteria</taxon>
        <taxon>Burkholderiales</taxon>
        <taxon>Sphaerotilaceae</taxon>
        <taxon>Pseudaquabacterium</taxon>
    </lineage>
</organism>
<keyword evidence="1" id="KW-0732">Signal</keyword>
<name>A0A480AW50_9BURK</name>
<dbReference type="OrthoDB" id="8583485at2"/>
<comment type="caution">
    <text evidence="3">The sequence shown here is derived from an EMBL/GenBank/DDBJ whole genome shotgun (WGS) entry which is preliminary data.</text>
</comment>
<keyword evidence="4" id="KW-1185">Reference proteome</keyword>
<feature type="signal peptide" evidence="1">
    <location>
        <begin position="1"/>
        <end position="22"/>
    </location>
</feature>
<dbReference type="Proteomes" id="UP000301751">
    <property type="component" value="Unassembled WGS sequence"/>
</dbReference>
<evidence type="ECO:0000256" key="1">
    <source>
        <dbReference type="SAM" id="SignalP"/>
    </source>
</evidence>
<evidence type="ECO:0000313" key="4">
    <source>
        <dbReference type="Proteomes" id="UP000301751"/>
    </source>
</evidence>
<dbReference type="AlphaFoldDB" id="A0A480AW50"/>
<dbReference type="InterPro" id="IPR014263">
    <property type="entry name" value="Methanolan_biosynth_EpsI"/>
</dbReference>
<feature type="chain" id="PRO_5019822879" description="Methanolan biosynthesis EpsI domain-containing protein" evidence="1">
    <location>
        <begin position="23"/>
        <end position="229"/>
    </location>
</feature>
<dbReference type="RefSeq" id="WP_137734834.1">
    <property type="nucleotide sequence ID" value="NZ_BJCL01000013.1"/>
</dbReference>
<reference evidence="4" key="1">
    <citation type="submission" date="2019-03" db="EMBL/GenBank/DDBJ databases">
        <title>Aquabacterium pictum sp.nov., the first bacteriochlorophyll a-containing freshwater bacterium in the genus Aquabacterium of the class Betaproteobacteria.</title>
        <authorList>
            <person name="Hirose S."/>
            <person name="Tank M."/>
            <person name="Hara E."/>
            <person name="Tamaki H."/>
            <person name="Takaichi S."/>
            <person name="Haruta S."/>
            <person name="Hanada S."/>
        </authorList>
    </citation>
    <scope>NUCLEOTIDE SEQUENCE [LARGE SCALE GENOMIC DNA]</scope>
    <source>
        <strain evidence="4">W35</strain>
    </source>
</reference>
<evidence type="ECO:0000259" key="2">
    <source>
        <dbReference type="Pfam" id="PF11984"/>
    </source>
</evidence>
<feature type="domain" description="Methanolan biosynthesis EpsI" evidence="2">
    <location>
        <begin position="10"/>
        <end position="216"/>
    </location>
</feature>